<dbReference type="OrthoDB" id="1431247at2759"/>
<reference evidence="3" key="1">
    <citation type="submission" date="2020-09" db="EMBL/GenBank/DDBJ databases">
        <authorList>
            <person name="Kikuchi T."/>
        </authorList>
    </citation>
    <scope>NUCLEOTIDE SEQUENCE</scope>
    <source>
        <strain evidence="3">SH1</strain>
    </source>
</reference>
<comment type="caution">
    <text evidence="3">The sequence shown here is derived from an EMBL/GenBank/DDBJ whole genome shotgun (WGS) entry which is preliminary data.</text>
</comment>
<dbReference type="EMBL" id="CAJFCW020000002">
    <property type="protein sequence ID" value="CAG9098291.1"/>
    <property type="molecule type" value="Genomic_DNA"/>
</dbReference>
<sequence length="155" mass="17064">MSLLPYVLDPFAVRRPYHHSQDPLNEIDRLFGTVLDSIQPAFNEAGRLIPANVAGSSLSYSKDGDLTFACETDGFKPDELKVDIQGQTLLVQGRHEEEKDGRAQDHQYSDSDEEADRGAEVEQVQVEVSIHPNSALPLSLSPVPTLPVPVHSALY</sequence>
<dbReference type="Pfam" id="PF00011">
    <property type="entry name" value="HSP20"/>
    <property type="match status" value="1"/>
</dbReference>
<feature type="domain" description="SHSP" evidence="2">
    <location>
        <begin position="64"/>
        <end position="103"/>
    </location>
</feature>
<evidence type="ECO:0000256" key="1">
    <source>
        <dbReference type="SAM" id="MobiDB-lite"/>
    </source>
</evidence>
<dbReference type="InterPro" id="IPR008978">
    <property type="entry name" value="HSP20-like_chaperone"/>
</dbReference>
<dbReference type="AlphaFoldDB" id="A0A811KA24"/>
<feature type="region of interest" description="Disordered" evidence="1">
    <location>
        <begin position="89"/>
        <end position="122"/>
    </location>
</feature>
<name>A0A811KA24_9BILA</name>
<accession>A0A811KA24</accession>
<protein>
    <recommendedName>
        <fullName evidence="2">SHSP domain-containing protein</fullName>
    </recommendedName>
</protein>
<keyword evidence="4" id="KW-1185">Reference proteome</keyword>
<proteinExistence type="predicted"/>
<dbReference type="Gene3D" id="2.60.40.790">
    <property type="match status" value="1"/>
</dbReference>
<evidence type="ECO:0000313" key="3">
    <source>
        <dbReference type="EMBL" id="CAD5212940.1"/>
    </source>
</evidence>
<evidence type="ECO:0000259" key="2">
    <source>
        <dbReference type="Pfam" id="PF00011"/>
    </source>
</evidence>
<organism evidence="3 4">
    <name type="scientific">Bursaphelenchus okinawaensis</name>
    <dbReference type="NCBI Taxonomy" id="465554"/>
    <lineage>
        <taxon>Eukaryota</taxon>
        <taxon>Metazoa</taxon>
        <taxon>Ecdysozoa</taxon>
        <taxon>Nematoda</taxon>
        <taxon>Chromadorea</taxon>
        <taxon>Rhabditida</taxon>
        <taxon>Tylenchina</taxon>
        <taxon>Tylenchomorpha</taxon>
        <taxon>Aphelenchoidea</taxon>
        <taxon>Aphelenchoididae</taxon>
        <taxon>Bursaphelenchus</taxon>
    </lineage>
</organism>
<evidence type="ECO:0000313" key="4">
    <source>
        <dbReference type="Proteomes" id="UP000614601"/>
    </source>
</evidence>
<dbReference type="InterPro" id="IPR002068">
    <property type="entry name" value="A-crystallin/Hsp20_dom"/>
</dbReference>
<gene>
    <name evidence="3" type="ORF">BOKJ2_LOCUS4741</name>
</gene>
<dbReference type="EMBL" id="CAJFDH010000002">
    <property type="protein sequence ID" value="CAD5212940.1"/>
    <property type="molecule type" value="Genomic_DNA"/>
</dbReference>
<dbReference type="Proteomes" id="UP000614601">
    <property type="component" value="Unassembled WGS sequence"/>
</dbReference>
<feature type="compositionally biased region" description="Basic and acidic residues" evidence="1">
    <location>
        <begin position="93"/>
        <end position="109"/>
    </location>
</feature>
<dbReference type="Proteomes" id="UP000783686">
    <property type="component" value="Unassembled WGS sequence"/>
</dbReference>